<keyword evidence="2" id="KW-1185">Reference proteome</keyword>
<evidence type="ECO:0000313" key="1">
    <source>
        <dbReference type="EMBL" id="OCK76443.1"/>
    </source>
</evidence>
<accession>A0A8E2JBK8</accession>
<dbReference type="InterPro" id="IPR036291">
    <property type="entry name" value="NAD(P)-bd_dom_sf"/>
</dbReference>
<dbReference type="Proteomes" id="UP000250266">
    <property type="component" value="Unassembled WGS sequence"/>
</dbReference>
<protein>
    <submittedName>
        <fullName evidence="1">Nucleoside-diphosphate-sugar epimerase</fullName>
    </submittedName>
</protein>
<dbReference type="OrthoDB" id="9975943at2759"/>
<evidence type="ECO:0000313" key="2">
    <source>
        <dbReference type="Proteomes" id="UP000250266"/>
    </source>
</evidence>
<name>A0A8E2JBK8_9PEZI</name>
<proteinExistence type="predicted"/>
<gene>
    <name evidence="1" type="ORF">K432DRAFT_360348</name>
</gene>
<dbReference type="Gene3D" id="3.40.50.720">
    <property type="entry name" value="NAD(P)-binding Rossmann-like Domain"/>
    <property type="match status" value="1"/>
</dbReference>
<dbReference type="EMBL" id="KV745211">
    <property type="protein sequence ID" value="OCK76443.1"/>
    <property type="molecule type" value="Genomic_DNA"/>
</dbReference>
<sequence>MHLILTGATGLVGSAVLQNMLTRAEVSRITILSRRPVPMAEEYKDKAKVIIHKDFEVYDGALMDELRDAHGCVWALGIAQSQVSKPEYIKITETYPLAAAKAFGTLHPSSPFTFIYVSGEGATTTPGMLTPFFGRIKGNTESALLKLHKSKANFRPYSLRPGGIDESNHPEIHKYIAKQAAYKRILMPVFNTVWSGMISPSKELGRVMTELALSQGERLEGKGIDGEGRTISNVGFRRIAGI</sequence>
<dbReference type="PANTHER" id="PTHR14097">
    <property type="entry name" value="OXIDOREDUCTASE HTATIP2"/>
    <property type="match status" value="1"/>
</dbReference>
<organism evidence="1 2">
    <name type="scientific">Lepidopterella palustris CBS 459.81</name>
    <dbReference type="NCBI Taxonomy" id="1314670"/>
    <lineage>
        <taxon>Eukaryota</taxon>
        <taxon>Fungi</taxon>
        <taxon>Dikarya</taxon>
        <taxon>Ascomycota</taxon>
        <taxon>Pezizomycotina</taxon>
        <taxon>Dothideomycetes</taxon>
        <taxon>Pleosporomycetidae</taxon>
        <taxon>Mytilinidiales</taxon>
        <taxon>Argynnaceae</taxon>
        <taxon>Lepidopterella</taxon>
    </lineage>
</organism>
<dbReference type="PANTHER" id="PTHR14097:SF8">
    <property type="entry name" value="NAD(P)-BINDING DOMAIN-CONTAINING PROTEIN"/>
    <property type="match status" value="1"/>
</dbReference>
<reference evidence="1 2" key="1">
    <citation type="journal article" date="2016" name="Nat. Commun.">
        <title>Ectomycorrhizal ecology is imprinted in the genome of the dominant symbiotic fungus Cenococcum geophilum.</title>
        <authorList>
            <consortium name="DOE Joint Genome Institute"/>
            <person name="Peter M."/>
            <person name="Kohler A."/>
            <person name="Ohm R.A."/>
            <person name="Kuo A."/>
            <person name="Krutzmann J."/>
            <person name="Morin E."/>
            <person name="Arend M."/>
            <person name="Barry K.W."/>
            <person name="Binder M."/>
            <person name="Choi C."/>
            <person name="Clum A."/>
            <person name="Copeland A."/>
            <person name="Grisel N."/>
            <person name="Haridas S."/>
            <person name="Kipfer T."/>
            <person name="LaButti K."/>
            <person name="Lindquist E."/>
            <person name="Lipzen A."/>
            <person name="Maire R."/>
            <person name="Meier B."/>
            <person name="Mihaltcheva S."/>
            <person name="Molinier V."/>
            <person name="Murat C."/>
            <person name="Poggeler S."/>
            <person name="Quandt C.A."/>
            <person name="Sperisen C."/>
            <person name="Tritt A."/>
            <person name="Tisserant E."/>
            <person name="Crous P.W."/>
            <person name="Henrissat B."/>
            <person name="Nehls U."/>
            <person name="Egli S."/>
            <person name="Spatafora J.W."/>
            <person name="Grigoriev I.V."/>
            <person name="Martin F.M."/>
        </authorList>
    </citation>
    <scope>NUCLEOTIDE SEQUENCE [LARGE SCALE GENOMIC DNA]</scope>
    <source>
        <strain evidence="1 2">CBS 459.81</strain>
    </source>
</reference>
<dbReference type="AlphaFoldDB" id="A0A8E2JBK8"/>
<dbReference type="SUPFAM" id="SSF51735">
    <property type="entry name" value="NAD(P)-binding Rossmann-fold domains"/>
    <property type="match status" value="1"/>
</dbReference>